<evidence type="ECO:0000313" key="2">
    <source>
        <dbReference type="Proteomes" id="UP001642360"/>
    </source>
</evidence>
<evidence type="ECO:0000313" key="1">
    <source>
        <dbReference type="EMBL" id="CAK9173928.1"/>
    </source>
</evidence>
<proteinExistence type="predicted"/>
<name>A0ABC8TWS2_9AQUA</name>
<comment type="caution">
    <text evidence="1">The sequence shown here is derived from an EMBL/GenBank/DDBJ whole genome shotgun (WGS) entry which is preliminary data.</text>
</comment>
<dbReference type="PANTHER" id="PTHR37174:SF2">
    <property type="entry name" value="FORKHEAD-ASSOCIATED DOMAIN PROTEIN"/>
    <property type="match status" value="1"/>
</dbReference>
<keyword evidence="2" id="KW-1185">Reference proteome</keyword>
<gene>
    <name evidence="1" type="ORF">ILEXP_LOCUS43662</name>
</gene>
<reference evidence="1 2" key="1">
    <citation type="submission" date="2024-02" db="EMBL/GenBank/DDBJ databases">
        <authorList>
            <person name="Vignale AGUSTIN F."/>
            <person name="Sosa J E."/>
            <person name="Modenutti C."/>
        </authorList>
    </citation>
    <scope>NUCLEOTIDE SEQUENCE [LARGE SCALE GENOMIC DNA]</scope>
</reference>
<organism evidence="1 2">
    <name type="scientific">Ilex paraguariensis</name>
    <name type="common">yerba mate</name>
    <dbReference type="NCBI Taxonomy" id="185542"/>
    <lineage>
        <taxon>Eukaryota</taxon>
        <taxon>Viridiplantae</taxon>
        <taxon>Streptophyta</taxon>
        <taxon>Embryophyta</taxon>
        <taxon>Tracheophyta</taxon>
        <taxon>Spermatophyta</taxon>
        <taxon>Magnoliopsida</taxon>
        <taxon>eudicotyledons</taxon>
        <taxon>Gunneridae</taxon>
        <taxon>Pentapetalae</taxon>
        <taxon>asterids</taxon>
        <taxon>campanulids</taxon>
        <taxon>Aquifoliales</taxon>
        <taxon>Aquifoliaceae</taxon>
        <taxon>Ilex</taxon>
    </lineage>
</organism>
<dbReference type="PANTHER" id="PTHR37174">
    <property type="entry name" value="FORKHEAD-ASSOCIATED DOMAIN PROTEIN"/>
    <property type="match status" value="1"/>
</dbReference>
<dbReference type="Proteomes" id="UP001642360">
    <property type="component" value="Unassembled WGS sequence"/>
</dbReference>
<sequence length="197" mass="21522">METFSLGPGLTLSSVTETIGLFKEELENAISVKETQLIGNVALGLEVGREDVSIPIRIVSPREPVTGNSDENKDIDPNTLKLSGDQEFQVNAQSQADPPAANEPDNLKELSVEGIWNEPGTPHSLNGISSYEEFLEHLDQQLNKMEAELATVLRFSTLVLEGDEKPKNSKLQQTVEILGGIRGIRGRIAGMMQSKVR</sequence>
<protein>
    <submittedName>
        <fullName evidence="1">Uncharacterized protein</fullName>
    </submittedName>
</protein>
<dbReference type="EMBL" id="CAUOFW020006247">
    <property type="protein sequence ID" value="CAK9173928.1"/>
    <property type="molecule type" value="Genomic_DNA"/>
</dbReference>
<dbReference type="AlphaFoldDB" id="A0ABC8TWS2"/>
<accession>A0ABC8TWS2</accession>